<evidence type="ECO:0000256" key="9">
    <source>
        <dbReference type="SAM" id="Phobius"/>
    </source>
</evidence>
<feature type="transmembrane region" description="Helical" evidence="9">
    <location>
        <begin position="502"/>
        <end position="524"/>
    </location>
</feature>
<keyword evidence="4" id="KW-0813">Transport</keyword>
<evidence type="ECO:0000256" key="8">
    <source>
        <dbReference type="SAM" id="MobiDB-lite"/>
    </source>
</evidence>
<dbReference type="Gene3D" id="1.20.1740.10">
    <property type="entry name" value="Amino acid/polyamine transporter I"/>
    <property type="match status" value="1"/>
</dbReference>
<feature type="transmembrane region" description="Helical" evidence="9">
    <location>
        <begin position="52"/>
        <end position="76"/>
    </location>
</feature>
<feature type="transmembrane region" description="Helical" evidence="9">
    <location>
        <begin position="414"/>
        <end position="431"/>
    </location>
</feature>
<feature type="transmembrane region" description="Helical" evidence="9">
    <location>
        <begin position="284"/>
        <end position="304"/>
    </location>
</feature>
<dbReference type="GO" id="GO:0015379">
    <property type="term" value="F:potassium:chloride symporter activity"/>
    <property type="evidence" value="ECO:0007669"/>
    <property type="project" value="TreeGrafter"/>
</dbReference>
<evidence type="ECO:0000256" key="1">
    <source>
        <dbReference type="ARBA" id="ARBA00004141"/>
    </source>
</evidence>
<dbReference type="GO" id="GO:0016020">
    <property type="term" value="C:membrane"/>
    <property type="evidence" value="ECO:0007669"/>
    <property type="project" value="UniProtKB-SubCell"/>
</dbReference>
<name>A0A673Y9R9_SALTR</name>
<comment type="similarity">
    <text evidence="2">Belongs to the SLC12A transporter family.</text>
</comment>
<evidence type="ECO:0000259" key="10">
    <source>
        <dbReference type="Pfam" id="PF00324"/>
    </source>
</evidence>
<dbReference type="OrthoDB" id="2020542at2759"/>
<dbReference type="RefSeq" id="XP_029571500.1">
    <property type="nucleotide sequence ID" value="XM_029715640.1"/>
</dbReference>
<dbReference type="OMA" id="CPREYVA"/>
<feature type="region of interest" description="Disordered" evidence="8">
    <location>
        <begin position="663"/>
        <end position="683"/>
    </location>
</feature>
<dbReference type="GO" id="GO:0055064">
    <property type="term" value="P:chloride ion homeostasis"/>
    <property type="evidence" value="ECO:0007669"/>
    <property type="project" value="TreeGrafter"/>
</dbReference>
<protein>
    <recommendedName>
        <fullName evidence="3">Solute carrier family 12 member 9</fullName>
    </recommendedName>
</protein>
<feature type="domain" description="SLC12A transporter C-terminal" evidence="11">
    <location>
        <begin position="567"/>
        <end position="654"/>
    </location>
</feature>
<evidence type="ECO:0000313" key="12">
    <source>
        <dbReference type="Ensembl" id="ENSSTUP00000031162.1"/>
    </source>
</evidence>
<comment type="subcellular location">
    <subcellularLocation>
        <location evidence="1">Membrane</location>
        <topology evidence="1">Multi-pass membrane protein</topology>
    </subcellularLocation>
</comment>
<organism evidence="12 13">
    <name type="scientific">Salmo trutta</name>
    <name type="common">Brown trout</name>
    <dbReference type="NCBI Taxonomy" id="8032"/>
    <lineage>
        <taxon>Eukaryota</taxon>
        <taxon>Metazoa</taxon>
        <taxon>Chordata</taxon>
        <taxon>Craniata</taxon>
        <taxon>Vertebrata</taxon>
        <taxon>Euteleostomi</taxon>
        <taxon>Actinopterygii</taxon>
        <taxon>Neopterygii</taxon>
        <taxon>Teleostei</taxon>
        <taxon>Protacanthopterygii</taxon>
        <taxon>Salmoniformes</taxon>
        <taxon>Salmonidae</taxon>
        <taxon>Salmoninae</taxon>
        <taxon>Salmo</taxon>
    </lineage>
</organism>
<reference evidence="12" key="1">
    <citation type="submission" date="2025-05" db="UniProtKB">
        <authorList>
            <consortium name="Ensembl"/>
        </authorList>
    </citation>
    <scope>IDENTIFICATION</scope>
</reference>
<evidence type="ECO:0000259" key="11">
    <source>
        <dbReference type="Pfam" id="PF03522"/>
    </source>
</evidence>
<sequence length="948" mass="104831">MSERTPLLHYRLSTNVNEQSGEHQPCLSGETVEQSLAFSRLKSVHHSRPKKLSTFFGVVIPTLLSMFSVVLFLRIGFVVGQCGLYQTIAMFLVAYFIISMTVLSVCAISTNGALDAGGAYYMISRALGPEFGGSLGVMFFLANVCSSALYILGLVEAIVATFGLPEDGVSPAGSLQVLPAGYWWSLLYATGILLLCLLVCLVGAEIYAKASFLIFLVVMLVLATIFISFFAVRPRTILLPAALPVHNNTGPQPPNMANFTGFKLDTLLGNLDADYAVDYTTGTMMSFATVFAVMFNGCTGIMAGSNMSGDLKNPSNSIPRGTITAVIFTFIIYNLLSLMVACSCDRILLQRDYSFLRDINVWNPLVTVGVYSSTMSAAMSNLIGASRILYALARDDLFGTVLSLAKKTSHNRNPWVSVLLSWFLVQLVLFTGKLNTIASIVTIFFLLVYAAVDLACLALEWASAPNFRPTFRYFTWHTCVLGIVGCAIMMCLINAIYASASIAFMLLLLLLIHYLSPTSSWGYISQALIFHQVRKYLLMLDVRKDHVKFWRPQVLLMVSNPRSNVGLITFINDIKKSGLYVLGHVQLGDLDTLPSDPLQCRYDSWLSLVDHLNIKAFVNLTLADSVRHGVQHLLFISGLGGMRPNTLVLGFYDDCTPKDKLTDPTLADATVPTQDPEDKRPPYHFPALRPSNDGMGGNGKVMGPQEYVAVIADAMKMLKNVALARYFHQFDRTSTISSSPGKCALYVDVWPVNLLRPDSSSYVDTCSLFLLQLACILNMVRAWRHARLRLFLCVEEGRSLRGSEEKLGQLLKELRIKANVYTVTWDQQVALHWQRQGEAGKRRPTRQSQREEGGLGKRGLFEEKEGGDYVNSFPSNATRLSDEYLSAVNRLILEQACPPPAVRFLYLPHPPADTQHYTAYLRQLDLLTKDLGPTLLIHGVTPVLTTDL</sequence>
<feature type="compositionally biased region" description="Basic and acidic residues" evidence="8">
    <location>
        <begin position="848"/>
        <end position="859"/>
    </location>
</feature>
<dbReference type="FunFam" id="1.20.1740.10:FF:000013">
    <property type="entry name" value="Solute carrier family 12 member"/>
    <property type="match status" value="1"/>
</dbReference>
<evidence type="ECO:0000256" key="3">
    <source>
        <dbReference type="ARBA" id="ARBA00019359"/>
    </source>
</evidence>
<feature type="transmembrane region" description="Helical" evidence="9">
    <location>
        <begin position="474"/>
        <end position="496"/>
    </location>
</feature>
<dbReference type="PANTHER" id="PTHR11827:SF96">
    <property type="entry name" value="SOLUTE CARRIER FAMILY 12 MEMBER 9"/>
    <property type="match status" value="1"/>
</dbReference>
<keyword evidence="13" id="KW-1185">Reference proteome</keyword>
<dbReference type="InterPro" id="IPR018491">
    <property type="entry name" value="SLC12_C"/>
</dbReference>
<dbReference type="Ensembl" id="ENSSTUT00000032648.1">
    <property type="protein sequence ID" value="ENSSTUP00000031221.1"/>
    <property type="gene ID" value="ENSSTUG00000012920.1"/>
</dbReference>
<keyword evidence="7 9" id="KW-0472">Membrane</keyword>
<dbReference type="KEGG" id="stru:115163613"/>
<dbReference type="InterPro" id="IPR004841">
    <property type="entry name" value="AA-permease/SLC12A_dom"/>
</dbReference>
<feature type="region of interest" description="Disordered" evidence="8">
    <location>
        <begin position="836"/>
        <end position="859"/>
    </location>
</feature>
<dbReference type="Pfam" id="PF03522">
    <property type="entry name" value="SLC12"/>
    <property type="match status" value="1"/>
</dbReference>
<dbReference type="Ensembl" id="ENSSTUT00000032582.1">
    <property type="protein sequence ID" value="ENSSTUP00000031162.1"/>
    <property type="gene ID" value="ENSSTUG00000012920.1"/>
</dbReference>
<proteinExistence type="inferred from homology"/>
<dbReference type="PANTHER" id="PTHR11827">
    <property type="entry name" value="SOLUTE CARRIER FAMILY 12, CATION COTRANSPORTERS"/>
    <property type="match status" value="1"/>
</dbReference>
<dbReference type="GeneID" id="115163613"/>
<evidence type="ECO:0000256" key="7">
    <source>
        <dbReference type="ARBA" id="ARBA00023136"/>
    </source>
</evidence>
<feature type="transmembrane region" description="Helical" evidence="9">
    <location>
        <begin position="325"/>
        <end position="349"/>
    </location>
</feature>
<evidence type="ECO:0000256" key="4">
    <source>
        <dbReference type="ARBA" id="ARBA00022448"/>
    </source>
</evidence>
<accession>A0A673Y9R9</accession>
<evidence type="ECO:0000313" key="13">
    <source>
        <dbReference type="Proteomes" id="UP000472277"/>
    </source>
</evidence>
<gene>
    <name evidence="12" type="primary">LOC115163613</name>
</gene>
<dbReference type="GO" id="GO:0006884">
    <property type="term" value="P:cell volume homeostasis"/>
    <property type="evidence" value="ECO:0007669"/>
    <property type="project" value="TreeGrafter"/>
</dbReference>
<feature type="transmembrane region" description="Helical" evidence="9">
    <location>
        <begin position="369"/>
        <end position="393"/>
    </location>
</feature>
<feature type="transmembrane region" description="Helical" evidence="9">
    <location>
        <begin position="211"/>
        <end position="232"/>
    </location>
</feature>
<keyword evidence="6 9" id="KW-1133">Transmembrane helix</keyword>
<feature type="transmembrane region" description="Helical" evidence="9">
    <location>
        <begin position="182"/>
        <end position="204"/>
    </location>
</feature>
<feature type="transmembrane region" description="Helical" evidence="9">
    <location>
        <begin position="437"/>
        <end position="462"/>
    </location>
</feature>
<dbReference type="Proteomes" id="UP000472277">
    <property type="component" value="Chromosome 26"/>
</dbReference>
<feature type="transmembrane region" description="Helical" evidence="9">
    <location>
        <begin position="88"/>
        <end position="114"/>
    </location>
</feature>
<evidence type="ECO:0000256" key="6">
    <source>
        <dbReference type="ARBA" id="ARBA00022989"/>
    </source>
</evidence>
<dbReference type="GeneTree" id="ENSGT00940000164152"/>
<dbReference type="InterPro" id="IPR004842">
    <property type="entry name" value="SLC12A_fam"/>
</dbReference>
<feature type="domain" description="Amino acid permease/ SLC12A" evidence="10">
    <location>
        <begin position="57"/>
        <end position="555"/>
    </location>
</feature>
<keyword evidence="5 9" id="KW-0812">Transmembrane</keyword>
<dbReference type="RefSeq" id="XP_029571499.1">
    <property type="nucleotide sequence ID" value="XM_029715639.1"/>
</dbReference>
<dbReference type="GO" id="GO:0055075">
    <property type="term" value="P:potassium ion homeostasis"/>
    <property type="evidence" value="ECO:0007669"/>
    <property type="project" value="TreeGrafter"/>
</dbReference>
<evidence type="ECO:0000256" key="2">
    <source>
        <dbReference type="ARBA" id="ARBA00010593"/>
    </source>
</evidence>
<feature type="transmembrane region" description="Helical" evidence="9">
    <location>
        <begin position="135"/>
        <end position="162"/>
    </location>
</feature>
<dbReference type="AlphaFoldDB" id="A0A673Y9R9"/>
<dbReference type="Pfam" id="PF00324">
    <property type="entry name" value="AA_permease"/>
    <property type="match status" value="1"/>
</dbReference>
<evidence type="ECO:0000256" key="5">
    <source>
        <dbReference type="ARBA" id="ARBA00022692"/>
    </source>
</evidence>